<reference evidence="1" key="1">
    <citation type="journal article" date="2014" name="Int. J. Syst. Evol. Microbiol.">
        <title>Complete genome of a new Firmicutes species belonging to the dominant human colonic microbiota ('Ruminococcus bicirculans') reveals two chromosomes and a selective capacity to utilize plant glucans.</title>
        <authorList>
            <consortium name="NISC Comparative Sequencing Program"/>
            <person name="Wegmann U."/>
            <person name="Louis P."/>
            <person name="Goesmann A."/>
            <person name="Henrissat B."/>
            <person name="Duncan S.H."/>
            <person name="Flint H.J."/>
        </authorList>
    </citation>
    <scope>NUCLEOTIDE SEQUENCE</scope>
    <source>
        <strain evidence="1">NBRC 108219</strain>
    </source>
</reference>
<proteinExistence type="predicted"/>
<sequence length="192" mass="21484">MSVSNLFWDSNVFIAFLNDEKDIYDIPSIKQYLEDAKLGKCKIYTSSIAFSEVTPKRLVRSEYGTFNDFLADFRSQIITVGNDPNIGALSAELKDLPYKKNNSTKRILTTGDAIMLATALELELTYKVKLDAFHTFDNGKGPRSPEGGKAIPMLTYEEWCEGIESDPLASRVIQLNRCTPVHPSPTMFNNAS</sequence>
<reference evidence="1" key="2">
    <citation type="submission" date="2023-01" db="EMBL/GenBank/DDBJ databases">
        <title>Draft genome sequence of Algimonas ampicilliniresistens strain NBRC 108219.</title>
        <authorList>
            <person name="Sun Q."/>
            <person name="Mori K."/>
        </authorList>
    </citation>
    <scope>NUCLEOTIDE SEQUENCE</scope>
    <source>
        <strain evidence="1">NBRC 108219</strain>
    </source>
</reference>
<dbReference type="Proteomes" id="UP001161391">
    <property type="component" value="Unassembled WGS sequence"/>
</dbReference>
<evidence type="ECO:0000313" key="2">
    <source>
        <dbReference type="Proteomes" id="UP001161391"/>
    </source>
</evidence>
<organism evidence="1 2">
    <name type="scientific">Algimonas ampicilliniresistens</name>
    <dbReference type="NCBI Taxonomy" id="1298735"/>
    <lineage>
        <taxon>Bacteria</taxon>
        <taxon>Pseudomonadati</taxon>
        <taxon>Pseudomonadota</taxon>
        <taxon>Alphaproteobacteria</taxon>
        <taxon>Maricaulales</taxon>
        <taxon>Robiginitomaculaceae</taxon>
        <taxon>Algimonas</taxon>
    </lineage>
</organism>
<dbReference type="SUPFAM" id="SSF88723">
    <property type="entry name" value="PIN domain-like"/>
    <property type="match status" value="1"/>
</dbReference>
<evidence type="ECO:0008006" key="3">
    <source>
        <dbReference type="Google" id="ProtNLM"/>
    </source>
</evidence>
<dbReference type="CDD" id="cd09854">
    <property type="entry name" value="PIN_VapC-like"/>
    <property type="match status" value="1"/>
</dbReference>
<dbReference type="Gene3D" id="3.40.50.1010">
    <property type="entry name" value="5'-nuclease"/>
    <property type="match status" value="1"/>
</dbReference>
<accession>A0ABQ5VBR8</accession>
<evidence type="ECO:0000313" key="1">
    <source>
        <dbReference type="EMBL" id="GLQ24490.1"/>
    </source>
</evidence>
<dbReference type="EMBL" id="BSNK01000002">
    <property type="protein sequence ID" value="GLQ24490.1"/>
    <property type="molecule type" value="Genomic_DNA"/>
</dbReference>
<comment type="caution">
    <text evidence="1">The sequence shown here is derived from an EMBL/GenBank/DDBJ whole genome shotgun (WGS) entry which is preliminary data.</text>
</comment>
<gene>
    <name evidence="1" type="ORF">GCM10007853_23640</name>
</gene>
<dbReference type="InterPro" id="IPR029060">
    <property type="entry name" value="PIN-like_dom_sf"/>
</dbReference>
<protein>
    <recommendedName>
        <fullName evidence="3">PIN domain-containing protein</fullName>
    </recommendedName>
</protein>
<dbReference type="RefSeq" id="WP_284390947.1">
    <property type="nucleotide sequence ID" value="NZ_BSNK01000002.1"/>
</dbReference>
<name>A0ABQ5VBR8_9PROT</name>
<keyword evidence="2" id="KW-1185">Reference proteome</keyword>